<dbReference type="Proteomes" id="UP001266305">
    <property type="component" value="Unassembled WGS sequence"/>
</dbReference>
<dbReference type="PANTHER" id="PTHR45850:SF5">
    <property type="entry name" value="SORTING NEXIN-5"/>
    <property type="match status" value="1"/>
</dbReference>
<feature type="region of interest" description="Disordered" evidence="1">
    <location>
        <begin position="271"/>
        <end position="300"/>
    </location>
</feature>
<feature type="domain" description="Anoctamin dimerisation" evidence="4">
    <location>
        <begin position="8"/>
        <end position="63"/>
    </location>
</feature>
<evidence type="ECO:0000313" key="6">
    <source>
        <dbReference type="Proteomes" id="UP001266305"/>
    </source>
</evidence>
<protein>
    <submittedName>
        <fullName evidence="5">Sorting nexin-5</fullName>
    </submittedName>
</protein>
<dbReference type="Gene3D" id="3.30.1520.10">
    <property type="entry name" value="Phox-like domain"/>
    <property type="match status" value="1"/>
</dbReference>
<dbReference type="InterPro" id="IPR032394">
    <property type="entry name" value="Anoct_dimer"/>
</dbReference>
<proteinExistence type="predicted"/>
<organism evidence="5 6">
    <name type="scientific">Saguinus oedipus</name>
    <name type="common">Cotton-top tamarin</name>
    <name type="synonym">Oedipomidas oedipus</name>
    <dbReference type="NCBI Taxonomy" id="9490"/>
    <lineage>
        <taxon>Eukaryota</taxon>
        <taxon>Metazoa</taxon>
        <taxon>Chordata</taxon>
        <taxon>Craniata</taxon>
        <taxon>Vertebrata</taxon>
        <taxon>Euteleostomi</taxon>
        <taxon>Mammalia</taxon>
        <taxon>Eutheria</taxon>
        <taxon>Euarchontoglires</taxon>
        <taxon>Primates</taxon>
        <taxon>Haplorrhini</taxon>
        <taxon>Platyrrhini</taxon>
        <taxon>Cebidae</taxon>
        <taxon>Callitrichinae</taxon>
        <taxon>Saguinus</taxon>
    </lineage>
</organism>
<keyword evidence="2" id="KW-0472">Membrane</keyword>
<dbReference type="Pfam" id="PF04547">
    <property type="entry name" value="Anoctamin"/>
    <property type="match status" value="1"/>
</dbReference>
<dbReference type="Gene3D" id="1.20.1270.60">
    <property type="entry name" value="Arfaptin homology (AH) domain/BAR domain"/>
    <property type="match status" value="1"/>
</dbReference>
<feature type="domain" description="Anoctamin transmembrane" evidence="3">
    <location>
        <begin position="66"/>
        <end position="115"/>
    </location>
</feature>
<name>A0ABQ9UZ94_SAGOE</name>
<evidence type="ECO:0000256" key="1">
    <source>
        <dbReference type="SAM" id="MobiDB-lite"/>
    </source>
</evidence>
<accession>A0ABQ9UZ94</accession>
<evidence type="ECO:0000259" key="3">
    <source>
        <dbReference type="Pfam" id="PF04547"/>
    </source>
</evidence>
<dbReference type="InterPro" id="IPR027267">
    <property type="entry name" value="AH/BAR_dom_sf"/>
</dbReference>
<keyword evidence="2" id="KW-0812">Transmembrane</keyword>
<dbReference type="InterPro" id="IPR036871">
    <property type="entry name" value="PX_dom_sf"/>
</dbReference>
<feature type="transmembrane region" description="Helical" evidence="2">
    <location>
        <begin position="77"/>
        <end position="103"/>
    </location>
</feature>
<gene>
    <name evidence="5" type="primary">SNX5_3</name>
    <name evidence="5" type="ORF">P7K49_020105</name>
</gene>
<dbReference type="EMBL" id="JASSZA010000009">
    <property type="protein sequence ID" value="KAK2102438.1"/>
    <property type="molecule type" value="Genomic_DNA"/>
</dbReference>
<reference evidence="5 6" key="1">
    <citation type="submission" date="2023-05" db="EMBL/GenBank/DDBJ databases">
        <title>B98-5 Cell Line De Novo Hybrid Assembly: An Optical Mapping Approach.</title>
        <authorList>
            <person name="Kananen K."/>
            <person name="Auerbach J.A."/>
            <person name="Kautto E."/>
            <person name="Blachly J.S."/>
        </authorList>
    </citation>
    <scope>NUCLEOTIDE SEQUENCE [LARGE SCALE GENOMIC DNA]</scope>
    <source>
        <strain evidence="5">B95-8</strain>
        <tissue evidence="5">Cell line</tissue>
    </source>
</reference>
<sequence>MDLFVVSGLNRLLTNGSYEAAFPLHEGSYRSKNSIRTHGAENHRHLLYECWASWGVWYKYQPLDLVRRYFGEKIGLYFAWLGWYTGMLFPAAFIGLFVFLYGVTTLDHCQVREHLIGNPGPRLSIMSLVLQVASSVEGAQIAAASYGFGKFVTAIEGDKANWDKMKENPQRETKREYRQVVLLVECQDEDPDSLWLRALPYCRRLCPVGGVSLLWQVASKKARQPLFQSHIAMAVVPKPVQQQMDCSKLRSVSLHLNVDPSLQIDVPDVLSERDKIPPGPTKPSFHGPGEKMQKQGEGGGSVTKEEFAKMKQELEAESLTAFPKTVSSHEVFLQQLSSHPVLSKGRNFHVFLEYDQNLSVRKKNAKEIFGGFFKSVVKNADEVLFAGVKEVDDFFEQENNFLINYHNRIKDSCVKADKMTRSHKNVADDQIYTAACLHNLALGKPTVIKKYLLKVAELFEKLRKVECQVSSDEDLMLTELL</sequence>
<comment type="caution">
    <text evidence="5">The sequence shown here is derived from an EMBL/GenBank/DDBJ whole genome shotgun (WGS) entry which is preliminary data.</text>
</comment>
<evidence type="ECO:0000256" key="2">
    <source>
        <dbReference type="SAM" id="Phobius"/>
    </source>
</evidence>
<dbReference type="PANTHER" id="PTHR45850">
    <property type="entry name" value="SORTING NEXIN FAMILY MEMBER"/>
    <property type="match status" value="1"/>
</dbReference>
<dbReference type="InterPro" id="IPR049452">
    <property type="entry name" value="Anoctamin_TM"/>
</dbReference>
<keyword evidence="2" id="KW-1133">Transmembrane helix</keyword>
<dbReference type="Pfam" id="PF16178">
    <property type="entry name" value="Anoct_dimer"/>
    <property type="match status" value="1"/>
</dbReference>
<evidence type="ECO:0000259" key="4">
    <source>
        <dbReference type="Pfam" id="PF16178"/>
    </source>
</evidence>
<keyword evidence="6" id="KW-1185">Reference proteome</keyword>
<evidence type="ECO:0000313" key="5">
    <source>
        <dbReference type="EMBL" id="KAK2102438.1"/>
    </source>
</evidence>